<dbReference type="PANTHER" id="PTHR11560">
    <property type="entry name" value="39S RIBOSOMAL PROTEIN L10, MITOCHONDRIAL"/>
    <property type="match status" value="1"/>
</dbReference>
<protein>
    <submittedName>
        <fullName evidence="4">Uncharacterized protein</fullName>
    </submittedName>
</protein>
<name>A0A250X827_9CHLO</name>
<accession>A0A250X827</accession>
<dbReference type="Proteomes" id="UP000232323">
    <property type="component" value="Unassembled WGS sequence"/>
</dbReference>
<dbReference type="NCBIfam" id="NF000955">
    <property type="entry name" value="PRK00099.1-1"/>
    <property type="match status" value="1"/>
</dbReference>
<gene>
    <name evidence="4" type="ORF">CEUSTIGMA_g6678.t1</name>
</gene>
<evidence type="ECO:0000256" key="2">
    <source>
        <dbReference type="ARBA" id="ARBA00022980"/>
    </source>
</evidence>
<dbReference type="InterPro" id="IPR047865">
    <property type="entry name" value="Ribosomal_uL10_bac_type"/>
</dbReference>
<comment type="caution">
    <text evidence="4">The sequence shown here is derived from an EMBL/GenBank/DDBJ whole genome shotgun (WGS) entry which is preliminary data.</text>
</comment>
<dbReference type="Gene3D" id="3.30.70.1730">
    <property type="match status" value="1"/>
</dbReference>
<dbReference type="Pfam" id="PF00466">
    <property type="entry name" value="Ribosomal_L10"/>
    <property type="match status" value="1"/>
</dbReference>
<comment type="similarity">
    <text evidence="1">Belongs to the universal ribosomal protein uL10 family.</text>
</comment>
<keyword evidence="2" id="KW-0689">Ribosomal protein</keyword>
<dbReference type="GO" id="GO:0005840">
    <property type="term" value="C:ribosome"/>
    <property type="evidence" value="ECO:0007669"/>
    <property type="project" value="UniProtKB-KW"/>
</dbReference>
<sequence length="226" mass="24883">MLAPLRGPKPFCAQQCSRGSLQVCNAVSRKKKAEIVTNLKEKLNESLIVFGLRHKGLSVATVQKFRKSMPEGTSIFVCKNNLMKVAVQETEGWSALAEKGCTGDNAWVFVKEDGISDSIKSYFKFEEDLFIEAKKVAPKNTEVKRPTEVSVAVMDKRYLTPADLKKCEALPTKKELYATIAGLAKQPATKLATGIKMIPNKLAIAIKKVSELDEDQTKTVASFAKV</sequence>
<evidence type="ECO:0000256" key="1">
    <source>
        <dbReference type="ARBA" id="ARBA00008889"/>
    </source>
</evidence>
<organism evidence="4 5">
    <name type="scientific">Chlamydomonas eustigma</name>
    <dbReference type="NCBI Taxonomy" id="1157962"/>
    <lineage>
        <taxon>Eukaryota</taxon>
        <taxon>Viridiplantae</taxon>
        <taxon>Chlorophyta</taxon>
        <taxon>core chlorophytes</taxon>
        <taxon>Chlorophyceae</taxon>
        <taxon>CS clade</taxon>
        <taxon>Chlamydomonadales</taxon>
        <taxon>Chlamydomonadaceae</taxon>
        <taxon>Chlamydomonas</taxon>
    </lineage>
</organism>
<dbReference type="InterPro" id="IPR043141">
    <property type="entry name" value="Ribosomal_uL10-like_sf"/>
</dbReference>
<dbReference type="SUPFAM" id="SSF160369">
    <property type="entry name" value="Ribosomal protein L10-like"/>
    <property type="match status" value="1"/>
</dbReference>
<dbReference type="EMBL" id="BEGY01000040">
    <property type="protein sequence ID" value="GAX79238.1"/>
    <property type="molecule type" value="Genomic_DNA"/>
</dbReference>
<dbReference type="AlphaFoldDB" id="A0A250X827"/>
<evidence type="ECO:0000313" key="5">
    <source>
        <dbReference type="Proteomes" id="UP000232323"/>
    </source>
</evidence>
<reference evidence="4 5" key="1">
    <citation type="submission" date="2017-08" db="EMBL/GenBank/DDBJ databases">
        <title>Acidophilic green algal genome provides insights into adaptation to an acidic environment.</title>
        <authorList>
            <person name="Hirooka S."/>
            <person name="Hirose Y."/>
            <person name="Kanesaki Y."/>
            <person name="Higuchi S."/>
            <person name="Fujiwara T."/>
            <person name="Onuma R."/>
            <person name="Era A."/>
            <person name="Ohbayashi R."/>
            <person name="Uzuka A."/>
            <person name="Nozaki H."/>
            <person name="Yoshikawa H."/>
            <person name="Miyagishima S.Y."/>
        </authorList>
    </citation>
    <scope>NUCLEOTIDE SEQUENCE [LARGE SCALE GENOMIC DNA]</scope>
    <source>
        <strain evidence="4 5">NIES-2499</strain>
    </source>
</reference>
<dbReference type="STRING" id="1157962.A0A250X827"/>
<dbReference type="GO" id="GO:1990904">
    <property type="term" value="C:ribonucleoprotein complex"/>
    <property type="evidence" value="ECO:0007669"/>
    <property type="project" value="UniProtKB-KW"/>
</dbReference>
<dbReference type="CDD" id="cd05797">
    <property type="entry name" value="Ribosomal_L10"/>
    <property type="match status" value="1"/>
</dbReference>
<dbReference type="OrthoDB" id="360689at2759"/>
<evidence type="ECO:0000256" key="3">
    <source>
        <dbReference type="ARBA" id="ARBA00023274"/>
    </source>
</evidence>
<keyword evidence="5" id="KW-1185">Reference proteome</keyword>
<dbReference type="InterPro" id="IPR001790">
    <property type="entry name" value="Ribosomal_uL10"/>
</dbReference>
<keyword evidence="3" id="KW-0687">Ribonucleoprotein</keyword>
<proteinExistence type="inferred from homology"/>
<evidence type="ECO:0000313" key="4">
    <source>
        <dbReference type="EMBL" id="GAX79238.1"/>
    </source>
</evidence>